<keyword evidence="2" id="KW-0812">Transmembrane</keyword>
<dbReference type="EMBL" id="GG745350">
    <property type="protein sequence ID" value="KNE66637.1"/>
    <property type="molecule type" value="Genomic_DNA"/>
</dbReference>
<dbReference type="Proteomes" id="UP000054350">
    <property type="component" value="Unassembled WGS sequence"/>
</dbReference>
<reference evidence="4" key="2">
    <citation type="submission" date="2009-11" db="EMBL/GenBank/DDBJ databases">
        <title>The Genome Sequence of Allomyces macrogynus strain ATCC 38327.</title>
        <authorList>
            <consortium name="The Broad Institute Genome Sequencing Platform"/>
            <person name="Russ C."/>
            <person name="Cuomo C."/>
            <person name="Shea T."/>
            <person name="Young S.K."/>
            <person name="Zeng Q."/>
            <person name="Koehrsen M."/>
            <person name="Haas B."/>
            <person name="Borodovsky M."/>
            <person name="Guigo R."/>
            <person name="Alvarado L."/>
            <person name="Berlin A."/>
            <person name="Borenstein D."/>
            <person name="Chen Z."/>
            <person name="Engels R."/>
            <person name="Freedman E."/>
            <person name="Gellesch M."/>
            <person name="Goldberg J."/>
            <person name="Griggs A."/>
            <person name="Gujja S."/>
            <person name="Heiman D."/>
            <person name="Hepburn T."/>
            <person name="Howarth C."/>
            <person name="Jen D."/>
            <person name="Larson L."/>
            <person name="Lewis B."/>
            <person name="Mehta T."/>
            <person name="Park D."/>
            <person name="Pearson M."/>
            <person name="Roberts A."/>
            <person name="Saif S."/>
            <person name="Shenoy N."/>
            <person name="Sisk P."/>
            <person name="Stolte C."/>
            <person name="Sykes S."/>
            <person name="Walk T."/>
            <person name="White J."/>
            <person name="Yandava C."/>
            <person name="Burger G."/>
            <person name="Gray M.W."/>
            <person name="Holland P.W.H."/>
            <person name="King N."/>
            <person name="Lang F.B.F."/>
            <person name="Roger A.J."/>
            <person name="Ruiz-Trillo I."/>
            <person name="Lander E."/>
            <person name="Nusbaum C."/>
        </authorList>
    </citation>
    <scope>NUCLEOTIDE SEQUENCE [LARGE SCALE GENOMIC DNA]</scope>
    <source>
        <strain evidence="4">ATCC 38327</strain>
    </source>
</reference>
<feature type="compositionally biased region" description="Basic and acidic residues" evidence="1">
    <location>
        <begin position="356"/>
        <end position="365"/>
    </location>
</feature>
<sequence>MHRRLRCRPPCRRPQPPYLRPHPRPRTTGRPAASAAQAPPVASHTTRAFRGGSGDTDSSVPSPTSPSTASATVPPPPPAPQSSPRRPSQMTGSTSDAVGQPTYASMRRAQQNTYVSLSRNANAIGYMSLSRSAPAPVVVPSSSNSANHSGPVQTYMIAPQPGVVTTLLPAVTTLSRPAAEPRAPTLRERVAHGAQRHRTAIGVVLGLLVAGLLFLVMTATMGISIPVAASSSVPVGVLVAALVKTVALRRRRGVGEIRPTGNVPVISRFSLDKFSVKSHSSLQSARDSSATTTRPDATHPSAHGHGAHPLHINFSPIVTVDRITVTSAGGLTVSTTSMPPTNSPGSSRAPSVSDVQRSDTQRSDTDPLEPFPPPAAVPAAASPIPGPGPPPQETYTFQLSVPGGFAVAGGAAALAAGIPSSLSIQISPALVTDLSTRLPPSAAAAADLSTAGSGRGDAAPTRTASPPPVASHTFTADPDAMDDGELNDVIHDTAAAPPPPAASHPWRHQIRRSASAALADAPGPSSSSSSRPTRTPHRHGHHHDAASPVTAPRPVGLTKSESARVMPTARHPSPTDSLTASPRASRKHGGHGHGPTKLALLRERVIEDIVQYKSHVDLDEASNDALPAVTGVGESASPPHGGGNGSRRLRTATSAAYMAARPPAGVEVVHGGASGSARMPRSASLAGMTASHRASKAADQWQPVGGVAAGSAGGRMGEVIREQAYYEASMEIQKWVNSTDLV</sequence>
<feature type="transmembrane region" description="Helical" evidence="2">
    <location>
        <begin position="199"/>
        <end position="217"/>
    </location>
</feature>
<feature type="compositionally biased region" description="Basic residues" evidence="1">
    <location>
        <begin position="1"/>
        <end position="11"/>
    </location>
</feature>
<feature type="region of interest" description="Disordered" evidence="1">
    <location>
        <begin position="445"/>
        <end position="485"/>
    </location>
</feature>
<feature type="region of interest" description="Disordered" evidence="1">
    <location>
        <begin position="280"/>
        <end position="310"/>
    </location>
</feature>
<feature type="region of interest" description="Disordered" evidence="1">
    <location>
        <begin position="331"/>
        <end position="397"/>
    </location>
</feature>
<dbReference type="OrthoDB" id="5593999at2759"/>
<feature type="compositionally biased region" description="Polar residues" evidence="1">
    <location>
        <begin position="280"/>
        <end position="295"/>
    </location>
</feature>
<feature type="region of interest" description="Disordered" evidence="1">
    <location>
        <begin position="513"/>
        <end position="597"/>
    </location>
</feature>
<feature type="region of interest" description="Disordered" evidence="1">
    <location>
        <begin position="1"/>
        <end position="100"/>
    </location>
</feature>
<gene>
    <name evidence="3" type="ORF">AMAG_11754</name>
</gene>
<feature type="compositionally biased region" description="Low complexity" evidence="1">
    <location>
        <begin position="513"/>
        <end position="533"/>
    </location>
</feature>
<keyword evidence="2" id="KW-1133">Transmembrane helix</keyword>
<feature type="compositionally biased region" description="Low complexity" evidence="1">
    <location>
        <begin position="58"/>
        <end position="72"/>
    </location>
</feature>
<feature type="compositionally biased region" description="Low complexity" evidence="1">
    <location>
        <begin position="28"/>
        <end position="43"/>
    </location>
</feature>
<keyword evidence="2" id="KW-0472">Membrane</keyword>
<name>A0A0L0SVU1_ALLM3</name>
<evidence type="ECO:0000256" key="1">
    <source>
        <dbReference type="SAM" id="MobiDB-lite"/>
    </source>
</evidence>
<keyword evidence="4" id="KW-1185">Reference proteome</keyword>
<proteinExistence type="predicted"/>
<accession>A0A0L0SVU1</accession>
<protein>
    <submittedName>
        <fullName evidence="3">Uncharacterized protein</fullName>
    </submittedName>
</protein>
<reference evidence="3 4" key="1">
    <citation type="submission" date="2009-11" db="EMBL/GenBank/DDBJ databases">
        <title>Annotation of Allomyces macrogynus ATCC 38327.</title>
        <authorList>
            <consortium name="The Broad Institute Genome Sequencing Platform"/>
            <person name="Russ C."/>
            <person name="Cuomo C."/>
            <person name="Burger G."/>
            <person name="Gray M.W."/>
            <person name="Holland P.W.H."/>
            <person name="King N."/>
            <person name="Lang F.B.F."/>
            <person name="Roger A.J."/>
            <person name="Ruiz-Trillo I."/>
            <person name="Young S.K."/>
            <person name="Zeng Q."/>
            <person name="Gargeya S."/>
            <person name="Fitzgerald M."/>
            <person name="Haas B."/>
            <person name="Abouelleil A."/>
            <person name="Alvarado L."/>
            <person name="Arachchi H.M."/>
            <person name="Berlin A."/>
            <person name="Chapman S.B."/>
            <person name="Gearin G."/>
            <person name="Goldberg J."/>
            <person name="Griggs A."/>
            <person name="Gujja S."/>
            <person name="Hansen M."/>
            <person name="Heiman D."/>
            <person name="Howarth C."/>
            <person name="Larimer J."/>
            <person name="Lui A."/>
            <person name="MacDonald P.J.P."/>
            <person name="McCowen C."/>
            <person name="Montmayeur A."/>
            <person name="Murphy C."/>
            <person name="Neiman D."/>
            <person name="Pearson M."/>
            <person name="Priest M."/>
            <person name="Roberts A."/>
            <person name="Saif S."/>
            <person name="Shea T."/>
            <person name="Sisk P."/>
            <person name="Stolte C."/>
            <person name="Sykes S."/>
            <person name="Wortman J."/>
            <person name="Nusbaum C."/>
            <person name="Birren B."/>
        </authorList>
    </citation>
    <scope>NUCLEOTIDE SEQUENCE [LARGE SCALE GENOMIC DNA]</scope>
    <source>
        <strain evidence="3 4">ATCC 38327</strain>
    </source>
</reference>
<dbReference type="VEuPathDB" id="FungiDB:AMAG_11754"/>
<evidence type="ECO:0000256" key="2">
    <source>
        <dbReference type="SAM" id="Phobius"/>
    </source>
</evidence>
<feature type="compositionally biased region" description="Polar residues" evidence="1">
    <location>
        <begin position="331"/>
        <end position="355"/>
    </location>
</feature>
<dbReference type="AlphaFoldDB" id="A0A0L0SVU1"/>
<organism evidence="3 4">
    <name type="scientific">Allomyces macrogynus (strain ATCC 38327)</name>
    <name type="common">Allomyces javanicus var. macrogynus</name>
    <dbReference type="NCBI Taxonomy" id="578462"/>
    <lineage>
        <taxon>Eukaryota</taxon>
        <taxon>Fungi</taxon>
        <taxon>Fungi incertae sedis</taxon>
        <taxon>Blastocladiomycota</taxon>
        <taxon>Blastocladiomycetes</taxon>
        <taxon>Blastocladiales</taxon>
        <taxon>Blastocladiaceae</taxon>
        <taxon>Allomyces</taxon>
    </lineage>
</organism>
<evidence type="ECO:0000313" key="3">
    <source>
        <dbReference type="EMBL" id="KNE66637.1"/>
    </source>
</evidence>
<evidence type="ECO:0000313" key="4">
    <source>
        <dbReference type="Proteomes" id="UP000054350"/>
    </source>
</evidence>